<reference evidence="9 10" key="1">
    <citation type="journal article" date="2007" name="Nature">
        <title>Evolution of genes and genomes on the Drosophila phylogeny.</title>
        <authorList>
            <consortium name="Drosophila 12 Genomes Consortium"/>
            <person name="Clark A.G."/>
            <person name="Eisen M.B."/>
            <person name="Smith D.R."/>
            <person name="Bergman C.M."/>
            <person name="Oliver B."/>
            <person name="Markow T.A."/>
            <person name="Kaufman T.C."/>
            <person name="Kellis M."/>
            <person name="Gelbart W."/>
            <person name="Iyer V.N."/>
            <person name="Pollard D.A."/>
            <person name="Sackton T.B."/>
            <person name="Larracuente A.M."/>
            <person name="Singh N.D."/>
            <person name="Abad J.P."/>
            <person name="Abt D.N."/>
            <person name="Adryan B."/>
            <person name="Aguade M."/>
            <person name="Akashi H."/>
            <person name="Anderson W.W."/>
            <person name="Aquadro C.F."/>
            <person name="Ardell D.H."/>
            <person name="Arguello R."/>
            <person name="Artieri C.G."/>
            <person name="Barbash D.A."/>
            <person name="Barker D."/>
            <person name="Barsanti P."/>
            <person name="Batterham P."/>
            <person name="Batzoglou S."/>
            <person name="Begun D."/>
            <person name="Bhutkar A."/>
            <person name="Blanco E."/>
            <person name="Bosak S.A."/>
            <person name="Bradley R.K."/>
            <person name="Brand A.D."/>
            <person name="Brent M.R."/>
            <person name="Brooks A.N."/>
            <person name="Brown R.H."/>
            <person name="Butlin R.K."/>
            <person name="Caggese C."/>
            <person name="Calvi B.R."/>
            <person name="Bernardo de Carvalho A."/>
            <person name="Caspi A."/>
            <person name="Castrezana S."/>
            <person name="Celniker S.E."/>
            <person name="Chang J.L."/>
            <person name="Chapple C."/>
            <person name="Chatterji S."/>
            <person name="Chinwalla A."/>
            <person name="Civetta A."/>
            <person name="Clifton S.W."/>
            <person name="Comeron J.M."/>
            <person name="Costello J.C."/>
            <person name="Coyne J.A."/>
            <person name="Daub J."/>
            <person name="David R.G."/>
            <person name="Delcher A.L."/>
            <person name="Delehaunty K."/>
            <person name="Do C.B."/>
            <person name="Ebling H."/>
            <person name="Edwards K."/>
            <person name="Eickbush T."/>
            <person name="Evans J.D."/>
            <person name="Filipski A."/>
            <person name="Findeiss S."/>
            <person name="Freyhult E."/>
            <person name="Fulton L."/>
            <person name="Fulton R."/>
            <person name="Garcia A.C."/>
            <person name="Gardiner A."/>
            <person name="Garfield D.A."/>
            <person name="Garvin B.E."/>
            <person name="Gibson G."/>
            <person name="Gilbert D."/>
            <person name="Gnerre S."/>
            <person name="Godfrey J."/>
            <person name="Good R."/>
            <person name="Gotea V."/>
            <person name="Gravely B."/>
            <person name="Greenberg A.J."/>
            <person name="Griffiths-Jones S."/>
            <person name="Gross S."/>
            <person name="Guigo R."/>
            <person name="Gustafson E.A."/>
            <person name="Haerty W."/>
            <person name="Hahn M.W."/>
            <person name="Halligan D.L."/>
            <person name="Halpern A.L."/>
            <person name="Halter G.M."/>
            <person name="Han M.V."/>
            <person name="Heger A."/>
            <person name="Hillier L."/>
            <person name="Hinrichs A.S."/>
            <person name="Holmes I."/>
            <person name="Hoskins R.A."/>
            <person name="Hubisz M.J."/>
            <person name="Hultmark D."/>
            <person name="Huntley M.A."/>
            <person name="Jaffe D.B."/>
            <person name="Jagadeeshan S."/>
            <person name="Jeck W.R."/>
            <person name="Johnson J."/>
            <person name="Jones C.D."/>
            <person name="Jordan W.C."/>
            <person name="Karpen G.H."/>
            <person name="Kataoka E."/>
            <person name="Keightley P.D."/>
            <person name="Kheradpour P."/>
            <person name="Kirkness E.F."/>
            <person name="Koerich L.B."/>
            <person name="Kristiansen K."/>
            <person name="Kudrna D."/>
            <person name="Kulathinal R.J."/>
            <person name="Kumar S."/>
            <person name="Kwok R."/>
            <person name="Lander E."/>
            <person name="Langley C.H."/>
            <person name="Lapoint R."/>
            <person name="Lazzaro B.P."/>
            <person name="Lee S.J."/>
            <person name="Levesque L."/>
            <person name="Li R."/>
            <person name="Lin C.F."/>
            <person name="Lin M.F."/>
            <person name="Lindblad-Toh K."/>
            <person name="Llopart A."/>
            <person name="Long M."/>
            <person name="Low L."/>
            <person name="Lozovsky E."/>
            <person name="Lu J."/>
            <person name="Luo M."/>
            <person name="Machado C.A."/>
            <person name="Makalowski W."/>
            <person name="Marzo M."/>
            <person name="Matsuda M."/>
            <person name="Matzkin L."/>
            <person name="McAllister B."/>
            <person name="McBride C.S."/>
            <person name="McKernan B."/>
            <person name="McKernan K."/>
            <person name="Mendez-Lago M."/>
            <person name="Minx P."/>
            <person name="Mollenhauer M.U."/>
            <person name="Montooth K."/>
            <person name="Mount S.M."/>
            <person name="Mu X."/>
            <person name="Myers E."/>
            <person name="Negre B."/>
            <person name="Newfeld S."/>
            <person name="Nielsen R."/>
            <person name="Noor M.A."/>
            <person name="O'Grady P."/>
            <person name="Pachter L."/>
            <person name="Papaceit M."/>
            <person name="Parisi M.J."/>
            <person name="Parisi M."/>
            <person name="Parts L."/>
            <person name="Pedersen J.S."/>
            <person name="Pesole G."/>
            <person name="Phillippy A.M."/>
            <person name="Ponting C.P."/>
            <person name="Pop M."/>
            <person name="Porcelli D."/>
            <person name="Powell J.R."/>
            <person name="Prohaska S."/>
            <person name="Pruitt K."/>
            <person name="Puig M."/>
            <person name="Quesneville H."/>
            <person name="Ram K.R."/>
            <person name="Rand D."/>
            <person name="Rasmussen M.D."/>
            <person name="Reed L.K."/>
            <person name="Reenan R."/>
            <person name="Reily A."/>
            <person name="Remington K.A."/>
            <person name="Rieger T.T."/>
            <person name="Ritchie M.G."/>
            <person name="Robin C."/>
            <person name="Rogers Y.H."/>
            <person name="Rohde C."/>
            <person name="Rozas J."/>
            <person name="Rubenfield M.J."/>
            <person name="Ruiz A."/>
            <person name="Russo S."/>
            <person name="Salzberg S.L."/>
            <person name="Sanchez-Gracia A."/>
            <person name="Saranga D.J."/>
            <person name="Sato H."/>
            <person name="Schaeffer S.W."/>
            <person name="Schatz M.C."/>
            <person name="Schlenke T."/>
            <person name="Schwartz R."/>
            <person name="Segarra C."/>
            <person name="Singh R.S."/>
            <person name="Sirot L."/>
            <person name="Sirota M."/>
            <person name="Sisneros N.B."/>
            <person name="Smith C.D."/>
            <person name="Smith T.F."/>
            <person name="Spieth J."/>
            <person name="Stage D.E."/>
            <person name="Stark A."/>
            <person name="Stephan W."/>
            <person name="Strausberg R.L."/>
            <person name="Strempel S."/>
            <person name="Sturgill D."/>
            <person name="Sutton G."/>
            <person name="Sutton G.G."/>
            <person name="Tao W."/>
            <person name="Teichmann S."/>
            <person name="Tobari Y.N."/>
            <person name="Tomimura Y."/>
            <person name="Tsolas J.M."/>
            <person name="Valente V.L."/>
            <person name="Venter E."/>
            <person name="Venter J.C."/>
            <person name="Vicario S."/>
            <person name="Vieira F.G."/>
            <person name="Vilella A.J."/>
            <person name="Villasante A."/>
            <person name="Walenz B."/>
            <person name="Wang J."/>
            <person name="Wasserman M."/>
            <person name="Watts T."/>
            <person name="Wilson D."/>
            <person name="Wilson R.K."/>
            <person name="Wing R.A."/>
            <person name="Wolfner M.F."/>
            <person name="Wong A."/>
            <person name="Wong G.K."/>
            <person name="Wu C.I."/>
            <person name="Wu G."/>
            <person name="Yamamoto D."/>
            <person name="Yang H.P."/>
            <person name="Yang S.P."/>
            <person name="Yorke J.A."/>
            <person name="Yoshida K."/>
            <person name="Zdobnov E."/>
            <person name="Zhang P."/>
            <person name="Zhang Y."/>
            <person name="Zimin A.V."/>
            <person name="Baldwin J."/>
            <person name="Abdouelleil A."/>
            <person name="Abdulkadir J."/>
            <person name="Abebe A."/>
            <person name="Abera B."/>
            <person name="Abreu J."/>
            <person name="Acer S.C."/>
            <person name="Aftuck L."/>
            <person name="Alexander A."/>
            <person name="An P."/>
            <person name="Anderson E."/>
            <person name="Anderson S."/>
            <person name="Arachi H."/>
            <person name="Azer M."/>
            <person name="Bachantsang P."/>
            <person name="Barry A."/>
            <person name="Bayul T."/>
            <person name="Berlin A."/>
            <person name="Bessette D."/>
            <person name="Bloom T."/>
            <person name="Blye J."/>
            <person name="Boguslavskiy L."/>
            <person name="Bonnet C."/>
            <person name="Boukhgalter B."/>
            <person name="Bourzgui I."/>
            <person name="Brown A."/>
            <person name="Cahill P."/>
            <person name="Channer S."/>
            <person name="Cheshatsang Y."/>
            <person name="Chuda L."/>
            <person name="Citroen M."/>
            <person name="Collymore A."/>
            <person name="Cooke P."/>
            <person name="Costello M."/>
            <person name="D'Aco K."/>
            <person name="Daza R."/>
            <person name="De Haan G."/>
            <person name="DeGray S."/>
            <person name="DeMaso C."/>
            <person name="Dhargay N."/>
            <person name="Dooley K."/>
            <person name="Dooley E."/>
            <person name="Doricent M."/>
            <person name="Dorje P."/>
            <person name="Dorjee K."/>
            <person name="Dupes A."/>
            <person name="Elong R."/>
            <person name="Falk J."/>
            <person name="Farina A."/>
            <person name="Faro S."/>
            <person name="Ferguson D."/>
            <person name="Fisher S."/>
            <person name="Foley C.D."/>
            <person name="Franke A."/>
            <person name="Friedrich D."/>
            <person name="Gadbois L."/>
            <person name="Gearin G."/>
            <person name="Gearin C.R."/>
            <person name="Giannoukos G."/>
            <person name="Goode T."/>
            <person name="Graham J."/>
            <person name="Grandbois E."/>
            <person name="Grewal S."/>
            <person name="Gyaltsen K."/>
            <person name="Hafez N."/>
            <person name="Hagos B."/>
            <person name="Hall J."/>
            <person name="Henson C."/>
            <person name="Hollinger A."/>
            <person name="Honan T."/>
            <person name="Huard M.D."/>
            <person name="Hughes L."/>
            <person name="Hurhula B."/>
            <person name="Husby M.E."/>
            <person name="Kamat A."/>
            <person name="Kanga B."/>
            <person name="Kashin S."/>
            <person name="Khazanovich D."/>
            <person name="Kisner P."/>
            <person name="Lance K."/>
            <person name="Lara M."/>
            <person name="Lee W."/>
            <person name="Lennon N."/>
            <person name="Letendre F."/>
            <person name="LeVine R."/>
            <person name="Lipovsky A."/>
            <person name="Liu X."/>
            <person name="Liu J."/>
            <person name="Liu S."/>
            <person name="Lokyitsang T."/>
            <person name="Lokyitsang Y."/>
            <person name="Lubonja R."/>
            <person name="Lui A."/>
            <person name="MacDonald P."/>
            <person name="Magnisalis V."/>
            <person name="Maru K."/>
            <person name="Matthews C."/>
            <person name="McCusker W."/>
            <person name="McDonough S."/>
            <person name="Mehta T."/>
            <person name="Meldrim J."/>
            <person name="Meneus L."/>
            <person name="Mihai O."/>
            <person name="Mihalev A."/>
            <person name="Mihova T."/>
            <person name="Mittelman R."/>
            <person name="Mlenga V."/>
            <person name="Montmayeur A."/>
            <person name="Mulrain L."/>
            <person name="Navidi A."/>
            <person name="Naylor J."/>
            <person name="Negash T."/>
            <person name="Nguyen T."/>
            <person name="Nguyen N."/>
            <person name="Nicol R."/>
            <person name="Norbu C."/>
            <person name="Norbu N."/>
            <person name="Novod N."/>
            <person name="O'Neill B."/>
            <person name="Osman S."/>
            <person name="Markiewicz E."/>
            <person name="Oyono O.L."/>
            <person name="Patti C."/>
            <person name="Phunkhang P."/>
            <person name="Pierre F."/>
            <person name="Priest M."/>
            <person name="Raghuraman S."/>
            <person name="Rege F."/>
            <person name="Reyes R."/>
            <person name="Rise C."/>
            <person name="Rogov P."/>
            <person name="Ross K."/>
            <person name="Ryan E."/>
            <person name="Settipalli S."/>
            <person name="Shea T."/>
            <person name="Sherpa N."/>
            <person name="Shi L."/>
            <person name="Shih D."/>
            <person name="Sparrow T."/>
            <person name="Spaulding J."/>
            <person name="Stalker J."/>
            <person name="Stange-Thomann N."/>
            <person name="Stavropoulos S."/>
            <person name="Stone C."/>
            <person name="Strader C."/>
            <person name="Tesfaye S."/>
            <person name="Thomson T."/>
            <person name="Thoulutsang Y."/>
            <person name="Thoulutsang D."/>
            <person name="Topham K."/>
            <person name="Topping I."/>
            <person name="Tsamla T."/>
            <person name="Vassiliev H."/>
            <person name="Vo A."/>
            <person name="Wangchuk T."/>
            <person name="Wangdi T."/>
            <person name="Weiand M."/>
            <person name="Wilkinson J."/>
            <person name="Wilson A."/>
            <person name="Yadav S."/>
            <person name="Young G."/>
            <person name="Yu Q."/>
            <person name="Zembek L."/>
            <person name="Zhong D."/>
            <person name="Zimmer A."/>
            <person name="Zwirko Z."/>
            <person name="Jaffe D.B."/>
            <person name="Alvarez P."/>
            <person name="Brockman W."/>
            <person name="Butler J."/>
            <person name="Chin C."/>
            <person name="Gnerre S."/>
            <person name="Grabherr M."/>
            <person name="Kleber M."/>
            <person name="Mauceli E."/>
            <person name="MacCallum I."/>
        </authorList>
    </citation>
    <scope>NUCLEOTIDE SEQUENCE [LARGE SCALE GENOMIC DNA]</scope>
    <source>
        <strain evidence="10">Tucson 15287-2541.00</strain>
    </source>
</reference>
<evidence type="ECO:0000313" key="10">
    <source>
        <dbReference type="Proteomes" id="UP000001070"/>
    </source>
</evidence>
<evidence type="ECO:0000256" key="8">
    <source>
        <dbReference type="SAM" id="Phobius"/>
    </source>
</evidence>
<evidence type="ECO:0000256" key="4">
    <source>
        <dbReference type="ARBA" id="ARBA00022989"/>
    </source>
</evidence>
<keyword evidence="10" id="KW-1185">Reference proteome</keyword>
<sequence>MLNVLAIGNWSQEHIYSYHAFPQYKRIERRIAEVQRFLEPQLKNMAGHPFVTLSDNIMPRSIIYKDANGTRQLAGYLLPFMRNFVRRLNATFTVWWEGDLKDGEILNGWKMKRLINMGKVNAPMSISEFPSPTSSYVVEMSKCQLMLPTEPEVSTSLVMIDAANPMHFILVSIAMLLFGLLLYNAQRLELGLSPGLMCLGICIDSVLRAMICQTFVLRRTPSLRLMWIYFLLFICSFLSYNIYIAQLQMLLVQPLREPLVRTYEDMRRTGLKILLTEIDKNAMSDAFGKETLEKNWDVHRLVDSATYQALRSLPNISYAYPVTQTLWPLIKRKFAKQSRVSFRLSQEFEYISLMPYAIPLSRNSIYRLPLNRYILDTQSSGLYKLWRYRVFDKLVAIRQFTELPYEGSYCNTLLQSKYSSYYVYAYFCAIAVCLLVFVIEIVVYALL</sequence>
<dbReference type="Proteomes" id="UP000001070">
    <property type="component" value="Unassembled WGS sequence"/>
</dbReference>
<dbReference type="AlphaFoldDB" id="B4J539"/>
<dbReference type="InParanoid" id="B4J539"/>
<proteinExistence type="predicted"/>
<dbReference type="PANTHER" id="PTHR42643:SF41">
    <property type="entry name" value="IONOTROPIC RECEPTOR 20A-RELATED"/>
    <property type="match status" value="1"/>
</dbReference>
<comment type="subcellular location">
    <subcellularLocation>
        <location evidence="1">Cell membrane</location>
        <topology evidence="1">Multi-pass membrane protein</topology>
    </subcellularLocation>
</comment>
<dbReference type="EMBL" id="CH916367">
    <property type="protein sequence ID" value="EDW00665.1"/>
    <property type="molecule type" value="Genomic_DNA"/>
</dbReference>
<dbReference type="InterPro" id="IPR052192">
    <property type="entry name" value="Insect_Ionotropic_Sensory_Rcpt"/>
</dbReference>
<feature type="transmembrane region" description="Helical" evidence="8">
    <location>
        <begin position="423"/>
        <end position="446"/>
    </location>
</feature>
<evidence type="ECO:0000256" key="6">
    <source>
        <dbReference type="ARBA" id="ARBA00023170"/>
    </source>
</evidence>
<dbReference type="OMA" id="KDMGGYP"/>
<dbReference type="PhylomeDB" id="B4J539"/>
<evidence type="ECO:0000256" key="7">
    <source>
        <dbReference type="ARBA" id="ARBA00023180"/>
    </source>
</evidence>
<keyword evidence="6" id="KW-0675">Receptor</keyword>
<feature type="transmembrane region" description="Helical" evidence="8">
    <location>
        <begin position="195"/>
        <end position="216"/>
    </location>
</feature>
<evidence type="ECO:0000256" key="1">
    <source>
        <dbReference type="ARBA" id="ARBA00004651"/>
    </source>
</evidence>
<name>B4J539_DROGR</name>
<dbReference type="GO" id="GO:0005886">
    <property type="term" value="C:plasma membrane"/>
    <property type="evidence" value="ECO:0007669"/>
    <property type="project" value="UniProtKB-SubCell"/>
</dbReference>
<keyword evidence="2" id="KW-1003">Cell membrane</keyword>
<organism evidence="10">
    <name type="scientific">Drosophila grimshawi</name>
    <name type="common">Hawaiian fruit fly</name>
    <name type="synonym">Idiomyia grimshawi</name>
    <dbReference type="NCBI Taxonomy" id="7222"/>
    <lineage>
        <taxon>Eukaryota</taxon>
        <taxon>Metazoa</taxon>
        <taxon>Ecdysozoa</taxon>
        <taxon>Arthropoda</taxon>
        <taxon>Hexapoda</taxon>
        <taxon>Insecta</taxon>
        <taxon>Pterygota</taxon>
        <taxon>Neoptera</taxon>
        <taxon>Endopterygota</taxon>
        <taxon>Diptera</taxon>
        <taxon>Brachycera</taxon>
        <taxon>Muscomorpha</taxon>
        <taxon>Ephydroidea</taxon>
        <taxon>Drosophilidae</taxon>
        <taxon>Drosophila</taxon>
        <taxon>Hawaiian Drosophila</taxon>
    </lineage>
</organism>
<keyword evidence="4 8" id="KW-1133">Transmembrane helix</keyword>
<dbReference type="KEGG" id="dgr:6559915"/>
<dbReference type="FunCoup" id="B4J539">
    <property type="interactions" value="17"/>
</dbReference>
<keyword evidence="7" id="KW-0325">Glycoprotein</keyword>
<dbReference type="eggNOG" id="ENOG502T9DW">
    <property type="taxonomic scope" value="Eukaryota"/>
</dbReference>
<evidence type="ECO:0000313" key="9">
    <source>
        <dbReference type="EMBL" id="EDW00665.1"/>
    </source>
</evidence>
<dbReference type="HOGENOM" id="CLU_021814_2_2_1"/>
<gene>
    <name evidence="9" type="primary">Dgri\GH21005</name>
    <name evidence="9" type="ORF">Dgri_GH21005</name>
</gene>
<evidence type="ECO:0000256" key="3">
    <source>
        <dbReference type="ARBA" id="ARBA00022692"/>
    </source>
</evidence>
<dbReference type="PANTHER" id="PTHR42643">
    <property type="entry name" value="IONOTROPIC RECEPTOR 20A-RELATED"/>
    <property type="match status" value="1"/>
</dbReference>
<keyword evidence="5 8" id="KW-0472">Membrane</keyword>
<accession>B4J539</accession>
<protein>
    <submittedName>
        <fullName evidence="9">GH21005</fullName>
    </submittedName>
</protein>
<evidence type="ECO:0000256" key="2">
    <source>
        <dbReference type="ARBA" id="ARBA00022475"/>
    </source>
</evidence>
<feature type="transmembrane region" description="Helical" evidence="8">
    <location>
        <begin position="228"/>
        <end position="252"/>
    </location>
</feature>
<evidence type="ECO:0000256" key="5">
    <source>
        <dbReference type="ARBA" id="ARBA00023136"/>
    </source>
</evidence>
<feature type="transmembrane region" description="Helical" evidence="8">
    <location>
        <begin position="166"/>
        <end position="183"/>
    </location>
</feature>
<keyword evidence="3 8" id="KW-0812">Transmembrane</keyword>
<dbReference type="OrthoDB" id="7841995at2759"/>